<gene>
    <name evidence="1" type="ORF">GAB14E_4268</name>
</gene>
<accession>A0A099KC63</accession>
<dbReference type="OrthoDB" id="6401289at2"/>
<comment type="caution">
    <text evidence="1">The sequence shown here is derived from an EMBL/GenBank/DDBJ whole genome shotgun (WGS) entry which is preliminary data.</text>
</comment>
<dbReference type="RefSeq" id="WP_033084187.1">
    <property type="nucleotide sequence ID" value="NZ_JQEC01000070.1"/>
</dbReference>
<organism evidence="1 2">
    <name type="scientific">Colwellia psychrerythraea</name>
    <name type="common">Vibrio psychroerythus</name>
    <dbReference type="NCBI Taxonomy" id="28229"/>
    <lineage>
        <taxon>Bacteria</taxon>
        <taxon>Pseudomonadati</taxon>
        <taxon>Pseudomonadota</taxon>
        <taxon>Gammaproteobacteria</taxon>
        <taxon>Alteromonadales</taxon>
        <taxon>Colwelliaceae</taxon>
        <taxon>Colwellia</taxon>
    </lineage>
</organism>
<name>A0A099KC63_COLPS</name>
<dbReference type="EMBL" id="JQEC01000070">
    <property type="protein sequence ID" value="KGJ87935.1"/>
    <property type="molecule type" value="Genomic_DNA"/>
</dbReference>
<protein>
    <submittedName>
        <fullName evidence="1">Uncharacterized protein</fullName>
    </submittedName>
</protein>
<evidence type="ECO:0000313" key="1">
    <source>
        <dbReference type="EMBL" id="KGJ87935.1"/>
    </source>
</evidence>
<sequence>MSIDIGQTFSDMAQVAGQSLEEGGAAIGSGISKVLNNNKQSLAELAQARVDSEINDEDFANELAREQLIVEAEMIALEIASKAAVQKAVNGAMDVLTKAVAAAI</sequence>
<dbReference type="AlphaFoldDB" id="A0A099KC63"/>
<dbReference type="PATRIC" id="fig|28229.3.peg.4244"/>
<evidence type="ECO:0000313" key="2">
    <source>
        <dbReference type="Proteomes" id="UP000029868"/>
    </source>
</evidence>
<proteinExistence type="predicted"/>
<reference evidence="1 2" key="1">
    <citation type="submission" date="2014-08" db="EMBL/GenBank/DDBJ databases">
        <title>Genomic and Phenotypic Diversity of Colwellia psychrerythraea strains from Disparate Marine Basins.</title>
        <authorList>
            <person name="Techtmann S.M."/>
            <person name="Stelling S.C."/>
            <person name="Utturkar S.M."/>
            <person name="Alshibli N."/>
            <person name="Harris A."/>
            <person name="Brown S.D."/>
            <person name="Hazen T.C."/>
        </authorList>
    </citation>
    <scope>NUCLEOTIDE SEQUENCE [LARGE SCALE GENOMIC DNA]</scope>
    <source>
        <strain evidence="1 2">GAB14E</strain>
    </source>
</reference>
<dbReference type="Proteomes" id="UP000029868">
    <property type="component" value="Unassembled WGS sequence"/>
</dbReference>